<dbReference type="InterPro" id="IPR010730">
    <property type="entry name" value="HET"/>
</dbReference>
<dbReference type="PANTHER" id="PTHR33112:SF16">
    <property type="entry name" value="HETEROKARYON INCOMPATIBILITY DOMAIN-CONTAINING PROTEIN"/>
    <property type="match status" value="1"/>
</dbReference>
<accession>W7E0J4</accession>
<keyword evidence="3" id="KW-1185">Reference proteome</keyword>
<proteinExistence type="predicted"/>
<reference evidence="2 3" key="1">
    <citation type="journal article" date="2013" name="PLoS Genet.">
        <title>Comparative genome structure, secondary metabolite, and effector coding capacity across Cochliobolus pathogens.</title>
        <authorList>
            <person name="Condon B.J."/>
            <person name="Leng Y."/>
            <person name="Wu D."/>
            <person name="Bushley K.E."/>
            <person name="Ohm R.A."/>
            <person name="Otillar R."/>
            <person name="Martin J."/>
            <person name="Schackwitz W."/>
            <person name="Grimwood J."/>
            <person name="MohdZainudin N."/>
            <person name="Xue C."/>
            <person name="Wang R."/>
            <person name="Manning V.A."/>
            <person name="Dhillon B."/>
            <person name="Tu Z.J."/>
            <person name="Steffenson B.J."/>
            <person name="Salamov A."/>
            <person name="Sun H."/>
            <person name="Lowry S."/>
            <person name="LaButti K."/>
            <person name="Han J."/>
            <person name="Copeland A."/>
            <person name="Lindquist E."/>
            <person name="Barry K."/>
            <person name="Schmutz J."/>
            <person name="Baker S.E."/>
            <person name="Ciuffetti L.M."/>
            <person name="Grigoriev I.V."/>
            <person name="Zhong S."/>
            <person name="Turgeon B.G."/>
        </authorList>
    </citation>
    <scope>NUCLEOTIDE SEQUENCE [LARGE SCALE GENOMIC DNA]</scope>
    <source>
        <strain evidence="2 3">FI3</strain>
    </source>
</reference>
<feature type="non-terminal residue" evidence="2">
    <location>
        <position position="1"/>
    </location>
</feature>
<dbReference type="GeneID" id="26250914"/>
<dbReference type="AlphaFoldDB" id="W7E0J4"/>
<evidence type="ECO:0000313" key="3">
    <source>
        <dbReference type="Proteomes" id="UP000054337"/>
    </source>
</evidence>
<gene>
    <name evidence="2" type="ORF">COCVIDRAFT_116424</name>
</gene>
<evidence type="ECO:0000259" key="1">
    <source>
        <dbReference type="Pfam" id="PF06985"/>
    </source>
</evidence>
<dbReference type="Proteomes" id="UP000054337">
    <property type="component" value="Unassembled WGS sequence"/>
</dbReference>
<dbReference type="RefSeq" id="XP_014550118.1">
    <property type="nucleotide sequence ID" value="XM_014694632.1"/>
</dbReference>
<feature type="domain" description="Heterokaryon incompatibility" evidence="1">
    <location>
        <begin position="49"/>
        <end position="107"/>
    </location>
</feature>
<dbReference type="Pfam" id="PF06985">
    <property type="entry name" value="HET"/>
    <property type="match status" value="1"/>
</dbReference>
<protein>
    <recommendedName>
        <fullName evidence="1">Heterokaryon incompatibility domain-containing protein</fullName>
    </recommendedName>
</protein>
<organism evidence="2 3">
    <name type="scientific">Bipolaris victoriae (strain FI3)</name>
    <name type="common">Victoria blight of oats agent</name>
    <name type="synonym">Cochliobolus victoriae</name>
    <dbReference type="NCBI Taxonomy" id="930091"/>
    <lineage>
        <taxon>Eukaryota</taxon>
        <taxon>Fungi</taxon>
        <taxon>Dikarya</taxon>
        <taxon>Ascomycota</taxon>
        <taxon>Pezizomycotina</taxon>
        <taxon>Dothideomycetes</taxon>
        <taxon>Pleosporomycetidae</taxon>
        <taxon>Pleosporales</taxon>
        <taxon>Pleosporineae</taxon>
        <taxon>Pleosporaceae</taxon>
        <taxon>Bipolaris</taxon>
    </lineage>
</organism>
<dbReference type="EMBL" id="KI968962">
    <property type="protein sequence ID" value="EUN20544.1"/>
    <property type="molecule type" value="Genomic_DNA"/>
</dbReference>
<name>W7E0J4_BIPV3</name>
<dbReference type="HOGENOM" id="CLU_102622_1_0_1"/>
<sequence>RSWIKLCQTEHEGCLTPTSPQLPSRYLDVGLSDSDPVKLVISNGEHGEYACLSHCWGSSHPCTLTEETRAEYTKKIRKSNLTLVFSDAIKVCKKLGLRRLWIDSFCI</sequence>
<dbReference type="PANTHER" id="PTHR33112">
    <property type="entry name" value="DOMAIN PROTEIN, PUTATIVE-RELATED"/>
    <property type="match status" value="1"/>
</dbReference>
<evidence type="ECO:0000313" key="2">
    <source>
        <dbReference type="EMBL" id="EUN20544.1"/>
    </source>
</evidence>